<proteinExistence type="predicted"/>
<dbReference type="RefSeq" id="WP_063111868.1">
    <property type="nucleotide sequence ID" value="NZ_BPQZ01000001.1"/>
</dbReference>
<evidence type="ECO:0000313" key="2">
    <source>
        <dbReference type="Proteomes" id="UP001157440"/>
    </source>
</evidence>
<evidence type="ECO:0000313" key="1">
    <source>
        <dbReference type="EMBL" id="GLS71579.1"/>
    </source>
</evidence>
<dbReference type="EMBL" id="BSPL01000017">
    <property type="protein sequence ID" value="GLS71579.1"/>
    <property type="molecule type" value="Genomic_DNA"/>
</dbReference>
<keyword evidence="2" id="KW-1185">Reference proteome</keyword>
<organism evidence="1 2">
    <name type="scientific">Methylobacterium tardum</name>
    <dbReference type="NCBI Taxonomy" id="374432"/>
    <lineage>
        <taxon>Bacteria</taxon>
        <taxon>Pseudomonadati</taxon>
        <taxon>Pseudomonadota</taxon>
        <taxon>Alphaproteobacteria</taxon>
        <taxon>Hyphomicrobiales</taxon>
        <taxon>Methylobacteriaceae</taxon>
        <taxon>Methylobacterium</taxon>
    </lineage>
</organism>
<accession>A0AA37TDE2</accession>
<dbReference type="Proteomes" id="UP001157440">
    <property type="component" value="Unassembled WGS sequence"/>
</dbReference>
<name>A0AA37TDE2_9HYPH</name>
<gene>
    <name evidence="1" type="ORF">GCM10007890_35920</name>
</gene>
<comment type="caution">
    <text evidence="1">The sequence shown here is derived from an EMBL/GenBank/DDBJ whole genome shotgun (WGS) entry which is preliminary data.</text>
</comment>
<protein>
    <submittedName>
        <fullName evidence="1">Uncharacterized protein</fullName>
    </submittedName>
</protein>
<reference evidence="2" key="1">
    <citation type="journal article" date="2019" name="Int. J. Syst. Evol. Microbiol.">
        <title>The Global Catalogue of Microorganisms (GCM) 10K type strain sequencing project: providing services to taxonomists for standard genome sequencing and annotation.</title>
        <authorList>
            <consortium name="The Broad Institute Genomics Platform"/>
            <consortium name="The Broad Institute Genome Sequencing Center for Infectious Disease"/>
            <person name="Wu L."/>
            <person name="Ma J."/>
        </authorList>
    </citation>
    <scope>NUCLEOTIDE SEQUENCE [LARGE SCALE GENOMIC DNA]</scope>
    <source>
        <strain evidence="2">NBRC 103632</strain>
    </source>
</reference>
<dbReference type="AlphaFoldDB" id="A0AA37TDE2"/>
<sequence length="129" mass="14331">MSKRRYHWTPEQLDRMADMVEAGIPRPRIAAAMDANVAAVEWQLLRLGVVGPRSGRVGKAGTDYVRGGRVVRRFTPEEDAQLLLLEAEGLGASEIGRRLGRAHHTVIGRLATLARHEQLDEEKRSGGQR</sequence>